<dbReference type="RefSeq" id="WP_295699763.1">
    <property type="nucleotide sequence ID" value="NZ_CP145316.1"/>
</dbReference>
<evidence type="ECO:0000313" key="6">
    <source>
        <dbReference type="Proteomes" id="UP001434737"/>
    </source>
</evidence>
<dbReference type="Proteomes" id="UP001434737">
    <property type="component" value="Chromosome"/>
</dbReference>
<dbReference type="InterPro" id="IPR001486">
    <property type="entry name" value="Hemoglobin_trunc"/>
</dbReference>
<accession>A0ABZ3F5X9</accession>
<evidence type="ECO:0000256" key="3">
    <source>
        <dbReference type="ARBA" id="ARBA00022723"/>
    </source>
</evidence>
<dbReference type="InterPro" id="IPR009050">
    <property type="entry name" value="Globin-like_sf"/>
</dbReference>
<keyword evidence="6" id="KW-1185">Reference proteome</keyword>
<reference evidence="5 6" key="1">
    <citation type="submission" date="2024-02" db="EMBL/GenBank/DDBJ databases">
        <title>Genome and pathogenicity analysis of Helicobacter mastomyrinus isolated from mice.</title>
        <authorList>
            <person name="Zhu L."/>
        </authorList>
    </citation>
    <scope>NUCLEOTIDE SEQUENCE [LARGE SCALE GENOMIC DNA]</scope>
    <source>
        <strain evidence="5 6">Hm-17</strain>
    </source>
</reference>
<name>A0ABZ3F5X9_9HELI</name>
<dbReference type="EMBL" id="CP145316">
    <property type="protein sequence ID" value="XAM18581.1"/>
    <property type="molecule type" value="Genomic_DNA"/>
</dbReference>
<gene>
    <name evidence="5" type="ORF">V3I05_02560</name>
</gene>
<dbReference type="Gene3D" id="1.10.490.10">
    <property type="entry name" value="Globins"/>
    <property type="match status" value="1"/>
</dbReference>
<proteinExistence type="predicted"/>
<dbReference type="SUPFAM" id="SSF46458">
    <property type="entry name" value="Globin-like"/>
    <property type="match status" value="1"/>
</dbReference>
<keyword evidence="4" id="KW-0408">Iron</keyword>
<evidence type="ECO:0000256" key="1">
    <source>
        <dbReference type="ARBA" id="ARBA00022448"/>
    </source>
</evidence>
<keyword evidence="2" id="KW-0349">Heme</keyword>
<keyword evidence="3" id="KW-0479">Metal-binding</keyword>
<dbReference type="Pfam" id="PF01152">
    <property type="entry name" value="Bac_globin"/>
    <property type="match status" value="1"/>
</dbReference>
<evidence type="ECO:0000313" key="5">
    <source>
        <dbReference type="EMBL" id="XAM18581.1"/>
    </source>
</evidence>
<organism evidence="5 6">
    <name type="scientific">Helicobacter mastomyrinus</name>
    <dbReference type="NCBI Taxonomy" id="287948"/>
    <lineage>
        <taxon>Bacteria</taxon>
        <taxon>Pseudomonadati</taxon>
        <taxon>Campylobacterota</taxon>
        <taxon>Epsilonproteobacteria</taxon>
        <taxon>Campylobacterales</taxon>
        <taxon>Helicobacteraceae</taxon>
        <taxon>Helicobacter</taxon>
    </lineage>
</organism>
<keyword evidence="1" id="KW-0813">Transport</keyword>
<dbReference type="CDD" id="cd08916">
    <property type="entry name" value="TrHb3_P"/>
    <property type="match status" value="1"/>
</dbReference>
<protein>
    <submittedName>
        <fullName evidence="5">Group III truncated hemoglobin</fullName>
    </submittedName>
</protein>
<evidence type="ECO:0000256" key="4">
    <source>
        <dbReference type="ARBA" id="ARBA00023004"/>
    </source>
</evidence>
<evidence type="ECO:0000256" key="2">
    <source>
        <dbReference type="ARBA" id="ARBA00022617"/>
    </source>
</evidence>
<dbReference type="InterPro" id="IPR012292">
    <property type="entry name" value="Globin/Proto"/>
</dbReference>
<sequence length="130" mass="15078">MKYDEINADSIRALMDVFYAKVRADKNGLGDVFNAKISTDDAHWEAHKEKIANFWGGMLLGIGDYSGQPLKAHLDLPPFPRELFNVWLELFEESLKAIYEREEDIFIVLQRAQAIAQRFQYVLYESGMHH</sequence>